<evidence type="ECO:0000313" key="1">
    <source>
        <dbReference type="EMBL" id="CAB4128492.1"/>
    </source>
</evidence>
<evidence type="ECO:0000313" key="2">
    <source>
        <dbReference type="EMBL" id="CAB4134081.1"/>
    </source>
</evidence>
<reference evidence="1" key="1">
    <citation type="submission" date="2020-04" db="EMBL/GenBank/DDBJ databases">
        <authorList>
            <person name="Chiriac C."/>
            <person name="Salcher M."/>
            <person name="Ghai R."/>
            <person name="Kavagutti S V."/>
        </authorList>
    </citation>
    <scope>NUCLEOTIDE SEQUENCE</scope>
</reference>
<dbReference type="EMBL" id="LR796232">
    <property type="protein sequence ID" value="CAB4128492.1"/>
    <property type="molecule type" value="Genomic_DNA"/>
</dbReference>
<organism evidence="1">
    <name type="scientific">uncultured Caudovirales phage</name>
    <dbReference type="NCBI Taxonomy" id="2100421"/>
    <lineage>
        <taxon>Viruses</taxon>
        <taxon>Duplodnaviria</taxon>
        <taxon>Heunggongvirae</taxon>
        <taxon>Uroviricota</taxon>
        <taxon>Caudoviricetes</taxon>
        <taxon>Peduoviridae</taxon>
        <taxon>Maltschvirus</taxon>
        <taxon>Maltschvirus maltsch</taxon>
    </lineage>
</organism>
<protein>
    <submittedName>
        <fullName evidence="1">Uncharacterized protein</fullName>
    </submittedName>
</protein>
<sequence length="95" mass="11230">MDQETYIKLRDKMVQVSEIFLEYFNKIETKEQLIETQKSTFQPVFICFCNLVISLEYYRLNSEQAIKTKDYQVAANSAAELYLNKIEEKMISLNA</sequence>
<dbReference type="EMBL" id="LR796285">
    <property type="protein sequence ID" value="CAB4134081.1"/>
    <property type="molecule type" value="Genomic_DNA"/>
</dbReference>
<accession>A0A6J5L4G3</accession>
<proteinExistence type="predicted"/>
<gene>
    <name evidence="1" type="ORF">UFOVP101_42</name>
    <name evidence="2" type="ORF">UFOVP270_14</name>
</gene>
<name>A0A6J5L4G3_9CAUD</name>